<evidence type="ECO:0000313" key="1">
    <source>
        <dbReference type="EMBL" id="GIY37901.1"/>
    </source>
</evidence>
<keyword evidence="2" id="KW-1185">Reference proteome</keyword>
<sequence length="167" mass="18866">MDGFRERVNQLSLHVTFCSFHSRLEFGLPASPWQRPKLQKKRELFQGMIKMAAFFQLNGAEDSGWESATTRNTAAELRTFFPLSLSIYIFRAALIETEKGFHYFPKTRADFIKMDGFGNASINFGFMQHSVRSTHALSSCVSMATLEVPKRTGVIPGHNKNDGILPT</sequence>
<protein>
    <submittedName>
        <fullName evidence="1">Uncharacterized protein</fullName>
    </submittedName>
</protein>
<dbReference type="AlphaFoldDB" id="A0AAV4SY62"/>
<gene>
    <name evidence="1" type="ORF">CDAR_57611</name>
</gene>
<organism evidence="1 2">
    <name type="scientific">Caerostris darwini</name>
    <dbReference type="NCBI Taxonomy" id="1538125"/>
    <lineage>
        <taxon>Eukaryota</taxon>
        <taxon>Metazoa</taxon>
        <taxon>Ecdysozoa</taxon>
        <taxon>Arthropoda</taxon>
        <taxon>Chelicerata</taxon>
        <taxon>Arachnida</taxon>
        <taxon>Araneae</taxon>
        <taxon>Araneomorphae</taxon>
        <taxon>Entelegynae</taxon>
        <taxon>Araneoidea</taxon>
        <taxon>Araneidae</taxon>
        <taxon>Caerostris</taxon>
    </lineage>
</organism>
<proteinExistence type="predicted"/>
<comment type="caution">
    <text evidence="1">The sequence shown here is derived from an EMBL/GenBank/DDBJ whole genome shotgun (WGS) entry which is preliminary data.</text>
</comment>
<accession>A0AAV4SY62</accession>
<name>A0AAV4SY62_9ARAC</name>
<dbReference type="Proteomes" id="UP001054837">
    <property type="component" value="Unassembled WGS sequence"/>
</dbReference>
<reference evidence="1 2" key="1">
    <citation type="submission" date="2021-06" db="EMBL/GenBank/DDBJ databases">
        <title>Caerostris darwini draft genome.</title>
        <authorList>
            <person name="Kono N."/>
            <person name="Arakawa K."/>
        </authorList>
    </citation>
    <scope>NUCLEOTIDE SEQUENCE [LARGE SCALE GENOMIC DNA]</scope>
</reference>
<dbReference type="EMBL" id="BPLQ01008522">
    <property type="protein sequence ID" value="GIY37901.1"/>
    <property type="molecule type" value="Genomic_DNA"/>
</dbReference>
<evidence type="ECO:0000313" key="2">
    <source>
        <dbReference type="Proteomes" id="UP001054837"/>
    </source>
</evidence>